<keyword evidence="1" id="KW-0472">Membrane</keyword>
<accession>A0A1S6UB14</accession>
<organism evidence="2 3">
    <name type="scientific">Serratia phage BF</name>
    <dbReference type="NCBI Taxonomy" id="1962671"/>
    <lineage>
        <taxon>Viruses</taxon>
        <taxon>Duplodnaviria</taxon>
        <taxon>Heunggongvirae</taxon>
        <taxon>Uroviricota</taxon>
        <taxon>Caudoviricetes</taxon>
        <taxon>Eneladusvirus</taxon>
        <taxon>Eneladusvirus BF</taxon>
    </lineage>
</organism>
<gene>
    <name evidence="2" type="ORF">BF_0362</name>
</gene>
<feature type="transmembrane region" description="Helical" evidence="1">
    <location>
        <begin position="21"/>
        <end position="44"/>
    </location>
</feature>
<protein>
    <submittedName>
        <fullName evidence="2">Uncharacterized protein</fullName>
    </submittedName>
</protein>
<evidence type="ECO:0000313" key="2">
    <source>
        <dbReference type="EMBL" id="AQW88887.1"/>
    </source>
</evidence>
<reference evidence="2" key="1">
    <citation type="submission" date="2017-02" db="EMBL/GenBank/DDBJ databases">
        <title>Genome sequence of Serratia marcescens phage BF.</title>
        <authorList>
            <person name="Casey E."/>
            <person name="Fitzgerald B."/>
            <person name="Mahony J."/>
            <person name="Lugli G."/>
            <person name="Ventura M."/>
            <person name="van Sinderen D."/>
        </authorList>
    </citation>
    <scope>NUCLEOTIDE SEQUENCE [LARGE SCALE GENOMIC DNA]</scope>
</reference>
<evidence type="ECO:0000256" key="1">
    <source>
        <dbReference type="SAM" id="Phobius"/>
    </source>
</evidence>
<proteinExistence type="predicted"/>
<sequence length="78" mass="9323">MFLLLLKYIFFQFKKFKNSRIFFYLAMGMPIPHGLTILLCDLVFNIEPYIKNGILLVLLLLQVLSMLIYFKQLRKGYL</sequence>
<name>A0A1S6UB14_9CAUD</name>
<feature type="transmembrane region" description="Helical" evidence="1">
    <location>
        <begin position="50"/>
        <end position="70"/>
    </location>
</feature>
<keyword evidence="3" id="KW-1185">Reference proteome</keyword>
<evidence type="ECO:0000313" key="3">
    <source>
        <dbReference type="Proteomes" id="UP000221837"/>
    </source>
</evidence>
<dbReference type="Proteomes" id="UP000221837">
    <property type="component" value="Genome"/>
</dbReference>
<keyword evidence="1" id="KW-0812">Transmembrane</keyword>
<dbReference type="EMBL" id="KY630187">
    <property type="protein sequence ID" value="AQW88887.1"/>
    <property type="molecule type" value="Genomic_DNA"/>
</dbReference>
<keyword evidence="1" id="KW-1133">Transmembrane helix</keyword>